<feature type="compositionally biased region" description="Polar residues" evidence="1">
    <location>
        <begin position="141"/>
        <end position="156"/>
    </location>
</feature>
<dbReference type="EMBL" id="LGRX02016151">
    <property type="protein sequence ID" value="KAK3262491.1"/>
    <property type="molecule type" value="Genomic_DNA"/>
</dbReference>
<protein>
    <submittedName>
        <fullName evidence="2">Uncharacterized protein</fullName>
    </submittedName>
</protein>
<comment type="caution">
    <text evidence="2">The sequence shown here is derived from an EMBL/GenBank/DDBJ whole genome shotgun (WGS) entry which is preliminary data.</text>
</comment>
<name>A0AAE0FP05_9CHLO</name>
<accession>A0AAE0FP05</accession>
<feature type="region of interest" description="Disordered" evidence="1">
    <location>
        <begin position="17"/>
        <end position="56"/>
    </location>
</feature>
<proteinExistence type="predicted"/>
<sequence>MVGKTVHFESFSGYQSSNVNIASTKKRDAEDDTSLSANADSRTRDPPVPLNAPPAETVHVDSPLAAFASSQQCPRHPTCIRPARHPGFCKRVPAPAVQKTAPSGARSKTSEMSSGKLGHAPVTPPEQPPAGPAGQAAYNFTKAQHSGSHNAGSNCAHSFPGPGGSSGSGATKASRIGRLAACGGMKSRASMMPPTSFELSPTPGANAGGSLRRVQSACLAGVRRAGVLQMR</sequence>
<keyword evidence="3" id="KW-1185">Reference proteome</keyword>
<feature type="compositionally biased region" description="Pro residues" evidence="1">
    <location>
        <begin position="122"/>
        <end position="131"/>
    </location>
</feature>
<gene>
    <name evidence="2" type="ORF">CYMTET_28655</name>
</gene>
<dbReference type="Proteomes" id="UP001190700">
    <property type="component" value="Unassembled WGS sequence"/>
</dbReference>
<evidence type="ECO:0000313" key="2">
    <source>
        <dbReference type="EMBL" id="KAK3262491.1"/>
    </source>
</evidence>
<evidence type="ECO:0000256" key="1">
    <source>
        <dbReference type="SAM" id="MobiDB-lite"/>
    </source>
</evidence>
<evidence type="ECO:0000313" key="3">
    <source>
        <dbReference type="Proteomes" id="UP001190700"/>
    </source>
</evidence>
<dbReference type="AlphaFoldDB" id="A0AAE0FP05"/>
<organism evidence="2 3">
    <name type="scientific">Cymbomonas tetramitiformis</name>
    <dbReference type="NCBI Taxonomy" id="36881"/>
    <lineage>
        <taxon>Eukaryota</taxon>
        <taxon>Viridiplantae</taxon>
        <taxon>Chlorophyta</taxon>
        <taxon>Pyramimonadophyceae</taxon>
        <taxon>Pyramimonadales</taxon>
        <taxon>Pyramimonadaceae</taxon>
        <taxon>Cymbomonas</taxon>
    </lineage>
</organism>
<reference evidence="2 3" key="1">
    <citation type="journal article" date="2015" name="Genome Biol. Evol.">
        <title>Comparative Genomics of a Bacterivorous Green Alga Reveals Evolutionary Causalities and Consequences of Phago-Mixotrophic Mode of Nutrition.</title>
        <authorList>
            <person name="Burns J.A."/>
            <person name="Paasch A."/>
            <person name="Narechania A."/>
            <person name="Kim E."/>
        </authorList>
    </citation>
    <scope>NUCLEOTIDE SEQUENCE [LARGE SCALE GENOMIC DNA]</scope>
    <source>
        <strain evidence="2 3">PLY_AMNH</strain>
    </source>
</reference>
<feature type="region of interest" description="Disordered" evidence="1">
    <location>
        <begin position="95"/>
        <end position="172"/>
    </location>
</feature>